<keyword evidence="4" id="KW-1185">Reference proteome</keyword>
<dbReference type="Pfam" id="PF05272">
    <property type="entry name" value="VapE-like_dom"/>
    <property type="match status" value="1"/>
</dbReference>
<evidence type="ECO:0000259" key="1">
    <source>
        <dbReference type="Pfam" id="PF05272"/>
    </source>
</evidence>
<sequence>MYAHVFDVDIRFPDLADEAWDEFDRMFPGIRDTLPCVASGSGGASRHLHFLTDKPFFGRKLAVSKAKHRTANGGWTYNWEIDLFGTGRQVAMPPSIHPATGIAYHWEREYDLEGLEFGGGPVIDADAIERLGIASTGAFDFEASPPKTFTPGQMESELDALSLDILDDRAKWVMLGQALHHQFGGAQEGFDLWMRYSAKSESYLKGSSLNAELRRYRGFGRNRRQPVTMATVRRWYLEERDAAKLAFAIAELDDLDDAGTPVATMPASDDESGEFDDLLNAERPAAKSTDESVFDIGLTDAAPDWKTLLAISEKGSIEPNLHNLRLIVENDKRTAGVMAFNEFTQEVVQRGAPGVRSPNRKNQAKPFVQLSGPIWTLRDRANGDFWTEEKDDSIRAMIEAPKTQGGYGIKVPDRDLRAAINIVGRKNCFHPVREYLSAQQWDGTPRVERLFIDYLGSPDDVYGRDTARLMMIAGVARIFEPGCKWDYVVILQGLQGKRKSTFISTLAKNWAAELEGDMTDTRAMVEAMQKAWILEIPELAGFTRADVRHIKGFVSRQTDKVRLAYAKRTQEYRRQSIFCGSTNDFKFLKDDTGNRRFWPIGCHVESIDIDRLRAEVDQLWAEAVVLYRAMRAEQPVGDLPLYLTGAAAQAIAVQHQESAQVESADEAQAGQIGAWLDSPIMSGSVDDDQDAEGRAIVRNETCLLEIWVDCLKKDRGLYNQQTAQMLGRAMRMVPGWTVEKKARRYNRAYGLQRVIARDVETPPWPDAGGSV</sequence>
<dbReference type="GO" id="GO:0016817">
    <property type="term" value="F:hydrolase activity, acting on acid anhydrides"/>
    <property type="evidence" value="ECO:0007669"/>
    <property type="project" value="InterPro"/>
</dbReference>
<dbReference type="InterPro" id="IPR014819">
    <property type="entry name" value="PriCT_2"/>
</dbReference>
<reference evidence="3 4" key="1">
    <citation type="submission" date="2018-04" db="EMBL/GenBank/DDBJ databases">
        <title>Genomic Encyclopedia of Type Strains, Phase III (KMG-III): the genomes of soil and plant-associated and newly described type strains.</title>
        <authorList>
            <person name="Whitman W."/>
        </authorList>
    </citation>
    <scope>NUCLEOTIDE SEQUENCE [LARGE SCALE GENOMIC DNA]</scope>
    <source>
        <strain evidence="3 4">NW12</strain>
    </source>
</reference>
<dbReference type="EMBL" id="PZZN01000003">
    <property type="protein sequence ID" value="PTM44677.1"/>
    <property type="molecule type" value="Genomic_DNA"/>
</dbReference>
<dbReference type="PANTHER" id="PTHR34985">
    <property type="entry name" value="SLR0554 PROTEIN"/>
    <property type="match status" value="1"/>
</dbReference>
<dbReference type="AlphaFoldDB" id="A0A2T4YMN9"/>
<organism evidence="3 4">
    <name type="scientific">Sphingomonas aerolata</name>
    <dbReference type="NCBI Taxonomy" id="185951"/>
    <lineage>
        <taxon>Bacteria</taxon>
        <taxon>Pseudomonadati</taxon>
        <taxon>Pseudomonadota</taxon>
        <taxon>Alphaproteobacteria</taxon>
        <taxon>Sphingomonadales</taxon>
        <taxon>Sphingomonadaceae</taxon>
        <taxon>Sphingomonas</taxon>
    </lineage>
</organism>
<accession>A0A2T4YMN9</accession>
<feature type="domain" description="Virulence-associated protein E-like" evidence="1">
    <location>
        <begin position="437"/>
        <end position="632"/>
    </location>
</feature>
<proteinExistence type="predicted"/>
<feature type="domain" description="Primase C-terminal 2" evidence="2">
    <location>
        <begin position="157"/>
        <end position="235"/>
    </location>
</feature>
<protein>
    <submittedName>
        <fullName evidence="3">Bifunctional DNA primase/polymerase-like protein</fullName>
    </submittedName>
</protein>
<name>A0A2T4YMN9_9SPHN</name>
<evidence type="ECO:0000259" key="2">
    <source>
        <dbReference type="Pfam" id="PF08707"/>
    </source>
</evidence>
<gene>
    <name evidence="3" type="ORF">C8J24_2884</name>
</gene>
<dbReference type="InterPro" id="IPR007936">
    <property type="entry name" value="VapE-like_dom"/>
</dbReference>
<comment type="caution">
    <text evidence="3">The sequence shown here is derived from an EMBL/GenBank/DDBJ whole genome shotgun (WGS) entry which is preliminary data.</text>
</comment>
<dbReference type="Proteomes" id="UP000240996">
    <property type="component" value="Unassembled WGS sequence"/>
</dbReference>
<dbReference type="Pfam" id="PF08707">
    <property type="entry name" value="PriCT_2"/>
    <property type="match status" value="1"/>
</dbReference>
<dbReference type="PANTHER" id="PTHR34985:SF1">
    <property type="entry name" value="SLR0554 PROTEIN"/>
    <property type="match status" value="1"/>
</dbReference>
<evidence type="ECO:0000313" key="4">
    <source>
        <dbReference type="Proteomes" id="UP000240996"/>
    </source>
</evidence>
<evidence type="ECO:0000313" key="3">
    <source>
        <dbReference type="EMBL" id="PTM44677.1"/>
    </source>
</evidence>